<evidence type="ECO:0000256" key="2">
    <source>
        <dbReference type="SAM" id="Phobius"/>
    </source>
</evidence>
<protein>
    <recommendedName>
        <fullName evidence="5">AB hydrolase-1 domain-containing protein</fullName>
    </recommendedName>
</protein>
<dbReference type="InterPro" id="IPR029058">
    <property type="entry name" value="AB_hydrolase_fold"/>
</dbReference>
<organism evidence="3 4">
    <name type="scientific">Allomyces macrogynus (strain ATCC 38327)</name>
    <name type="common">Allomyces javanicus var. macrogynus</name>
    <dbReference type="NCBI Taxonomy" id="578462"/>
    <lineage>
        <taxon>Eukaryota</taxon>
        <taxon>Fungi</taxon>
        <taxon>Fungi incertae sedis</taxon>
        <taxon>Blastocladiomycota</taxon>
        <taxon>Blastocladiomycetes</taxon>
        <taxon>Blastocladiales</taxon>
        <taxon>Blastocladiaceae</taxon>
        <taxon>Allomyces</taxon>
    </lineage>
</organism>
<evidence type="ECO:0008006" key="5">
    <source>
        <dbReference type="Google" id="ProtNLM"/>
    </source>
</evidence>
<dbReference type="SUPFAM" id="SSF53474">
    <property type="entry name" value="alpha/beta-Hydrolases"/>
    <property type="match status" value="1"/>
</dbReference>
<dbReference type="AlphaFoldDB" id="A0A0L0SUP7"/>
<dbReference type="Proteomes" id="UP000054350">
    <property type="component" value="Unassembled WGS sequence"/>
</dbReference>
<dbReference type="PANTHER" id="PTHR12277">
    <property type="entry name" value="ALPHA/BETA HYDROLASE DOMAIN-CONTAINING PROTEIN"/>
    <property type="match status" value="1"/>
</dbReference>
<dbReference type="eggNOG" id="KOG4391">
    <property type="taxonomic scope" value="Eukaryota"/>
</dbReference>
<dbReference type="VEuPathDB" id="FungiDB:AMAG_10318"/>
<keyword evidence="2" id="KW-0472">Membrane</keyword>
<dbReference type="EMBL" id="GG745349">
    <property type="protein sequence ID" value="KNE66054.1"/>
    <property type="molecule type" value="Genomic_DNA"/>
</dbReference>
<dbReference type="OrthoDB" id="10249433at2759"/>
<feature type="region of interest" description="Disordered" evidence="1">
    <location>
        <begin position="371"/>
        <end position="392"/>
    </location>
</feature>
<dbReference type="Gene3D" id="3.40.50.1820">
    <property type="entry name" value="alpha/beta hydrolase"/>
    <property type="match status" value="1"/>
</dbReference>
<dbReference type="STRING" id="578462.A0A0L0SUP7"/>
<accession>A0A0L0SUP7</accession>
<keyword evidence="2" id="KW-1133">Transmembrane helix</keyword>
<reference evidence="4" key="2">
    <citation type="submission" date="2009-11" db="EMBL/GenBank/DDBJ databases">
        <title>The Genome Sequence of Allomyces macrogynus strain ATCC 38327.</title>
        <authorList>
            <consortium name="The Broad Institute Genome Sequencing Platform"/>
            <person name="Russ C."/>
            <person name="Cuomo C."/>
            <person name="Shea T."/>
            <person name="Young S.K."/>
            <person name="Zeng Q."/>
            <person name="Koehrsen M."/>
            <person name="Haas B."/>
            <person name="Borodovsky M."/>
            <person name="Guigo R."/>
            <person name="Alvarado L."/>
            <person name="Berlin A."/>
            <person name="Borenstein D."/>
            <person name="Chen Z."/>
            <person name="Engels R."/>
            <person name="Freedman E."/>
            <person name="Gellesch M."/>
            <person name="Goldberg J."/>
            <person name="Griggs A."/>
            <person name="Gujja S."/>
            <person name="Heiman D."/>
            <person name="Hepburn T."/>
            <person name="Howarth C."/>
            <person name="Jen D."/>
            <person name="Larson L."/>
            <person name="Lewis B."/>
            <person name="Mehta T."/>
            <person name="Park D."/>
            <person name="Pearson M."/>
            <person name="Roberts A."/>
            <person name="Saif S."/>
            <person name="Shenoy N."/>
            <person name="Sisk P."/>
            <person name="Stolte C."/>
            <person name="Sykes S."/>
            <person name="Walk T."/>
            <person name="White J."/>
            <person name="Yandava C."/>
            <person name="Burger G."/>
            <person name="Gray M.W."/>
            <person name="Holland P.W.H."/>
            <person name="King N."/>
            <person name="Lang F.B.F."/>
            <person name="Roger A.J."/>
            <person name="Ruiz-Trillo I."/>
            <person name="Lander E."/>
            <person name="Nusbaum C."/>
        </authorList>
    </citation>
    <scope>NUCLEOTIDE SEQUENCE [LARGE SCALE GENOMIC DNA]</scope>
    <source>
        <strain evidence="4">ATCC 38327</strain>
    </source>
</reference>
<name>A0A0L0SUP7_ALLM3</name>
<proteinExistence type="predicted"/>
<keyword evidence="4" id="KW-1185">Reference proteome</keyword>
<evidence type="ECO:0000256" key="1">
    <source>
        <dbReference type="SAM" id="MobiDB-lite"/>
    </source>
</evidence>
<reference evidence="3 4" key="1">
    <citation type="submission" date="2009-11" db="EMBL/GenBank/DDBJ databases">
        <title>Annotation of Allomyces macrogynus ATCC 38327.</title>
        <authorList>
            <consortium name="The Broad Institute Genome Sequencing Platform"/>
            <person name="Russ C."/>
            <person name="Cuomo C."/>
            <person name="Burger G."/>
            <person name="Gray M.W."/>
            <person name="Holland P.W.H."/>
            <person name="King N."/>
            <person name="Lang F.B.F."/>
            <person name="Roger A.J."/>
            <person name="Ruiz-Trillo I."/>
            <person name="Young S.K."/>
            <person name="Zeng Q."/>
            <person name="Gargeya S."/>
            <person name="Fitzgerald M."/>
            <person name="Haas B."/>
            <person name="Abouelleil A."/>
            <person name="Alvarado L."/>
            <person name="Arachchi H.M."/>
            <person name="Berlin A."/>
            <person name="Chapman S.B."/>
            <person name="Gearin G."/>
            <person name="Goldberg J."/>
            <person name="Griggs A."/>
            <person name="Gujja S."/>
            <person name="Hansen M."/>
            <person name="Heiman D."/>
            <person name="Howarth C."/>
            <person name="Larimer J."/>
            <person name="Lui A."/>
            <person name="MacDonald P.J.P."/>
            <person name="McCowen C."/>
            <person name="Montmayeur A."/>
            <person name="Murphy C."/>
            <person name="Neiman D."/>
            <person name="Pearson M."/>
            <person name="Priest M."/>
            <person name="Roberts A."/>
            <person name="Saif S."/>
            <person name="Shea T."/>
            <person name="Sisk P."/>
            <person name="Stolte C."/>
            <person name="Sykes S."/>
            <person name="Wortman J."/>
            <person name="Nusbaum C."/>
            <person name="Birren B."/>
        </authorList>
    </citation>
    <scope>NUCLEOTIDE SEQUENCE [LARGE SCALE GENOMIC DNA]</scope>
    <source>
        <strain evidence="3 4">ATCC 38327</strain>
    </source>
</reference>
<feature type="transmembrane region" description="Helical" evidence="2">
    <location>
        <begin position="41"/>
        <end position="65"/>
    </location>
</feature>
<dbReference type="OMA" id="CFWIVVM"/>
<evidence type="ECO:0000313" key="4">
    <source>
        <dbReference type="Proteomes" id="UP000054350"/>
    </source>
</evidence>
<gene>
    <name evidence="3" type="ORF">AMAG_10318</name>
</gene>
<keyword evidence="2" id="KW-0812">Transmembrane</keyword>
<sequence length="392" mass="42683">MRQEPDPVPVPADAQLSPPPFAPAAGSKWPFPPFRTWPAPVQVGAVAVGLPALVYLYKCTMLVLFQHEILYMRRWPPGARSRPLPVPPKSLAVWDVHLPRLPSRKLPALHASTPRRVVVYLQGNGGNIAHRFDKFDRLLTAAGRDETAILAAGYRGYGLSRGRPGEKGIVDDAARFLELARRSRGEAAGVRWSRATEHGADFEEESDLCAPPPAMQDTASTARTVIAYGHSLGGAVAVALATRPGYPPYAADLVVVENTFTSARDMVKALYPSQSPFHYLGVFLRSKWDSVDAVRAHQSCPPGIALVASTADEIVPPRMMTALHAAMVAQWGDDRVQWFAVEGGSHNAAFERPGWTAVWREIVRWAEMERASRSAQGGEGGDTLCVSESKVK</sequence>
<evidence type="ECO:0000313" key="3">
    <source>
        <dbReference type="EMBL" id="KNE66054.1"/>
    </source>
</evidence>